<dbReference type="EMBL" id="JQ086369">
    <property type="protein sequence ID" value="AFH20712.1"/>
    <property type="molecule type" value="Genomic_DNA"/>
</dbReference>
<keyword evidence="5" id="KW-1185">Reference proteome</keyword>
<name>K7P7Q7_9CAUD</name>
<keyword evidence="2" id="KW-1160">Virus entry into host cell</keyword>
<evidence type="ECO:0000313" key="4">
    <source>
        <dbReference type="EMBL" id="AFH20712.1"/>
    </source>
</evidence>
<gene>
    <name evidence="4" type="ORF">HK106_024</name>
</gene>
<reference evidence="4 5" key="1">
    <citation type="submission" date="2011-11" db="EMBL/GenBank/DDBJ databases">
        <title>The genomes of several lambdoid coliphages.</title>
        <authorList>
            <person name="Refardt D."/>
            <person name="Gencoglu M."/>
            <person name="Kunzli-Gontarczyk M."/>
            <person name="Bruggmann R."/>
            <person name="Kropinski A.M."/>
        </authorList>
    </citation>
    <scope>NUCLEOTIDE SEQUENCE [LARGE SCALE GENOMIC DNA]</scope>
</reference>
<accession>K7P7Q7</accession>
<evidence type="ECO:0000313" key="5">
    <source>
        <dbReference type="Proteomes" id="UP000010369"/>
    </source>
</evidence>
<dbReference type="Gene3D" id="3.90.1340.10">
    <property type="entry name" value="Phage tail collar domain"/>
    <property type="match status" value="1"/>
</dbReference>
<dbReference type="GeneID" id="14182795"/>
<keyword evidence="1" id="KW-0946">Virion</keyword>
<dbReference type="InterPro" id="IPR051934">
    <property type="entry name" value="Phage_Tail_Fiber_Structural"/>
</dbReference>
<sequence length="332" mass="34268">MQTSPRRGFLLPGENMLYNTGTIAINGNSATGTGTNWTAPASQVRAGQTIIVMSNPVQLFQISSVNSATSMTVTPAASPALSGQKYGILVSDNISVDGLALAMSQLIKEYDENIGAWETFATTSANQSITVTINGTAVTIPGIGKLAQKGSNGAVTVADGGTGATNAADARTNLGLGEGSALPVGVPVPWPSATPPTGWLKCNGAVFSAEEYPELAKAYPTNKLPDLRGEFIRGWDDGRGVDSGRALLSAQGDAIRDISGKLLGLMTTAGSQMTADEWVTGAFNAVYEGGAGQTTSSPGSRYDVGFSAARVVPTAEENRPRNIAFNYIVRAS</sequence>
<dbReference type="PANTHER" id="PTHR35191:SF1">
    <property type="entry name" value="PROPHAGE SIDE TAIL FIBER PROTEIN HOMOLOG STFQ-RELATED"/>
    <property type="match status" value="1"/>
</dbReference>
<protein>
    <submittedName>
        <fullName evidence="4">Side tail fiber protein</fullName>
    </submittedName>
</protein>
<keyword evidence="2" id="KW-1161">Viral attachment to host cell</keyword>
<organism evidence="4 5">
    <name type="scientific">Escherichia phage HK106</name>
    <dbReference type="NCBI Taxonomy" id="432198"/>
    <lineage>
        <taxon>Viruses</taxon>
        <taxon>Duplodnaviria</taxon>
        <taxon>Heunggongvirae</taxon>
        <taxon>Uroviricota</taxon>
        <taxon>Caudoviricetes</taxon>
        <taxon>Hendrixvirinae</taxon>
        <taxon>Wanchaivirus</taxon>
        <taxon>Wanchaivirus HK106</taxon>
    </lineage>
</organism>
<dbReference type="Proteomes" id="UP000010369">
    <property type="component" value="Segment"/>
</dbReference>
<dbReference type="InterPro" id="IPR011083">
    <property type="entry name" value="Phage_tail_collar_dom"/>
</dbReference>
<dbReference type="InterPro" id="IPR037053">
    <property type="entry name" value="Phage_tail_collar_dom_sf"/>
</dbReference>
<dbReference type="Pfam" id="PF07484">
    <property type="entry name" value="Collar"/>
    <property type="match status" value="1"/>
</dbReference>
<evidence type="ECO:0000259" key="3">
    <source>
        <dbReference type="Pfam" id="PF07484"/>
    </source>
</evidence>
<dbReference type="OrthoDB" id="11775at10239"/>
<dbReference type="SUPFAM" id="SSF88874">
    <property type="entry name" value="Receptor-binding domain of short tail fibre protein gp12"/>
    <property type="match status" value="1"/>
</dbReference>
<keyword evidence="1" id="KW-1230">Viral tail fiber protein</keyword>
<dbReference type="RefSeq" id="YP_007151694.1">
    <property type="nucleotide sequence ID" value="NC_019768.1"/>
</dbReference>
<keyword evidence="2" id="KW-0945">Host-virus interaction</keyword>
<dbReference type="GO" id="GO:0098024">
    <property type="term" value="C:virus tail, fiber"/>
    <property type="evidence" value="ECO:0007669"/>
    <property type="project" value="UniProtKB-KW"/>
</dbReference>
<dbReference type="KEGG" id="vg:14182795"/>
<proteinExistence type="predicted"/>
<evidence type="ECO:0000256" key="2">
    <source>
        <dbReference type="ARBA" id="ARBA00022804"/>
    </source>
</evidence>
<feature type="domain" description="Phage tail collar" evidence="3">
    <location>
        <begin position="185"/>
        <end position="232"/>
    </location>
</feature>
<keyword evidence="1" id="KW-1227">Viral tail protein</keyword>
<evidence type="ECO:0000256" key="1">
    <source>
        <dbReference type="ARBA" id="ARBA00022672"/>
    </source>
</evidence>
<dbReference type="GO" id="GO:0019062">
    <property type="term" value="P:virion attachment to host cell"/>
    <property type="evidence" value="ECO:0007669"/>
    <property type="project" value="UniProtKB-KW"/>
</dbReference>
<dbReference type="PANTHER" id="PTHR35191">
    <property type="entry name" value="PROPHAGE SIDE TAIL FIBER PROTEIN HOMOLOG STFQ-RELATED"/>
    <property type="match status" value="1"/>
</dbReference>